<feature type="chain" id="PRO_5034160236" evidence="1">
    <location>
        <begin position="22"/>
        <end position="208"/>
    </location>
</feature>
<evidence type="ECO:0000313" key="2">
    <source>
        <dbReference type="EMBL" id="KTS65755.1"/>
    </source>
</evidence>
<dbReference type="Proteomes" id="UP000071979">
    <property type="component" value="Unassembled WGS sequence"/>
</dbReference>
<evidence type="ECO:0000256" key="1">
    <source>
        <dbReference type="SAM" id="SignalP"/>
    </source>
</evidence>
<keyword evidence="1" id="KW-0732">Signal</keyword>
<organism evidence="2 3">
    <name type="scientific">Pantoea dispersa</name>
    <dbReference type="NCBI Taxonomy" id="59814"/>
    <lineage>
        <taxon>Bacteria</taxon>
        <taxon>Pseudomonadati</taxon>
        <taxon>Pseudomonadota</taxon>
        <taxon>Gammaproteobacteria</taxon>
        <taxon>Enterobacterales</taxon>
        <taxon>Erwiniaceae</taxon>
        <taxon>Pantoea</taxon>
    </lineage>
</organism>
<sequence>MKAKLYCCVLPCLLVWNIASATTALIPGDKQEYKPAIMALAQHNGLERVQLNLQQSFTVKRDDKSIGMLIQGRGWVREVHPVCFIGWSRDGEHVDQFLLTIGQDEWEATGCHKISAVGIISGKNEQQVKIAVIYEVEAAERYAFNYYILGLNETDSDIYYDREITHRFENSYLNNIAELRRVYVKMSNSYTHNNHSEKSENIIRKHYE</sequence>
<name>A0A8E1RV52_9GAMM</name>
<gene>
    <name evidence="2" type="ORF">SA3R_19810</name>
</gene>
<comment type="caution">
    <text evidence="2">The sequence shown here is derived from an EMBL/GenBank/DDBJ whole genome shotgun (WGS) entry which is preliminary data.</text>
</comment>
<protein>
    <submittedName>
        <fullName evidence="2">Uncharacterized protein</fullName>
    </submittedName>
</protein>
<reference evidence="2 3" key="1">
    <citation type="journal article" date="2016" name="Front. Microbiol.">
        <title>Genomic Resource of Rice Seed Associated Bacteria.</title>
        <authorList>
            <person name="Midha S."/>
            <person name="Bansal K."/>
            <person name="Sharma S."/>
            <person name="Kumar N."/>
            <person name="Patil P.P."/>
            <person name="Chaudhry V."/>
            <person name="Patil P.B."/>
        </authorList>
    </citation>
    <scope>NUCLEOTIDE SEQUENCE [LARGE SCALE GENOMIC DNA]</scope>
    <source>
        <strain evidence="2 3">SA3</strain>
    </source>
</reference>
<accession>A0A8E1RV52</accession>
<evidence type="ECO:0000313" key="3">
    <source>
        <dbReference type="Proteomes" id="UP000071979"/>
    </source>
</evidence>
<proteinExistence type="predicted"/>
<feature type="signal peptide" evidence="1">
    <location>
        <begin position="1"/>
        <end position="21"/>
    </location>
</feature>
<dbReference type="AlphaFoldDB" id="A0A8E1RV52"/>
<dbReference type="RefSeq" id="WP_058777970.1">
    <property type="nucleotide sequence ID" value="NZ_CP157882.1"/>
</dbReference>
<dbReference type="EMBL" id="LDSE01000039">
    <property type="protein sequence ID" value="KTS65755.1"/>
    <property type="molecule type" value="Genomic_DNA"/>
</dbReference>